<reference evidence="2" key="2">
    <citation type="submission" date="2022-01" db="EMBL/GenBank/DDBJ databases">
        <authorList>
            <person name="Yamashiro T."/>
            <person name="Shiraishi A."/>
            <person name="Satake H."/>
            <person name="Nakayama K."/>
        </authorList>
    </citation>
    <scope>NUCLEOTIDE SEQUENCE</scope>
</reference>
<evidence type="ECO:0008006" key="4">
    <source>
        <dbReference type="Google" id="ProtNLM"/>
    </source>
</evidence>
<feature type="region of interest" description="Disordered" evidence="1">
    <location>
        <begin position="1"/>
        <end position="33"/>
    </location>
</feature>
<reference evidence="2" key="1">
    <citation type="journal article" date="2022" name="Int. J. Mol. Sci.">
        <title>Draft Genome of Tanacetum Coccineum: Genomic Comparison of Closely Related Tanacetum-Family Plants.</title>
        <authorList>
            <person name="Yamashiro T."/>
            <person name="Shiraishi A."/>
            <person name="Nakayama K."/>
            <person name="Satake H."/>
        </authorList>
    </citation>
    <scope>NUCLEOTIDE SEQUENCE</scope>
</reference>
<dbReference type="EMBL" id="BQNB010013531">
    <property type="protein sequence ID" value="GJT17121.1"/>
    <property type="molecule type" value="Genomic_DNA"/>
</dbReference>
<accession>A0ABQ5BQJ7</accession>
<comment type="caution">
    <text evidence="2">The sequence shown here is derived from an EMBL/GenBank/DDBJ whole genome shotgun (WGS) entry which is preliminary data.</text>
</comment>
<organism evidence="2 3">
    <name type="scientific">Tanacetum coccineum</name>
    <dbReference type="NCBI Taxonomy" id="301880"/>
    <lineage>
        <taxon>Eukaryota</taxon>
        <taxon>Viridiplantae</taxon>
        <taxon>Streptophyta</taxon>
        <taxon>Embryophyta</taxon>
        <taxon>Tracheophyta</taxon>
        <taxon>Spermatophyta</taxon>
        <taxon>Magnoliopsida</taxon>
        <taxon>eudicotyledons</taxon>
        <taxon>Gunneridae</taxon>
        <taxon>Pentapetalae</taxon>
        <taxon>asterids</taxon>
        <taxon>campanulids</taxon>
        <taxon>Asterales</taxon>
        <taxon>Asteraceae</taxon>
        <taxon>Asteroideae</taxon>
        <taxon>Anthemideae</taxon>
        <taxon>Anthemidinae</taxon>
        <taxon>Tanacetum</taxon>
    </lineage>
</organism>
<evidence type="ECO:0000256" key="1">
    <source>
        <dbReference type="SAM" id="MobiDB-lite"/>
    </source>
</evidence>
<proteinExistence type="predicted"/>
<sequence length="74" mass="8184">MSNPEQSAPSHPTSIVRNTVGRGKEPASQDRCGPASDAVLREYCDKNYNQLLPIIAEKFNAEKEKNEKLRGVKA</sequence>
<gene>
    <name evidence="2" type="ORF">Tco_0875827</name>
</gene>
<dbReference type="Proteomes" id="UP001151760">
    <property type="component" value="Unassembled WGS sequence"/>
</dbReference>
<protein>
    <recommendedName>
        <fullName evidence="4">Reverse transcriptase domain-containing protein</fullName>
    </recommendedName>
</protein>
<evidence type="ECO:0000313" key="2">
    <source>
        <dbReference type="EMBL" id="GJT17121.1"/>
    </source>
</evidence>
<name>A0ABQ5BQJ7_9ASTR</name>
<feature type="compositionally biased region" description="Polar residues" evidence="1">
    <location>
        <begin position="1"/>
        <end position="17"/>
    </location>
</feature>
<keyword evidence="3" id="KW-1185">Reference proteome</keyword>
<evidence type="ECO:0000313" key="3">
    <source>
        <dbReference type="Proteomes" id="UP001151760"/>
    </source>
</evidence>